<dbReference type="VEuPathDB" id="FungiDB:YALI0_F03619g"/>
<gene>
    <name evidence="2" type="ORF">YALI1_F05253g</name>
</gene>
<proteinExistence type="predicted"/>
<evidence type="ECO:0000313" key="3">
    <source>
        <dbReference type="Proteomes" id="UP000182444"/>
    </source>
</evidence>
<name>A0A1D8NLT3_YARLL</name>
<dbReference type="InterPro" id="IPR027443">
    <property type="entry name" value="IPNS-like_sf"/>
</dbReference>
<dbReference type="KEGG" id="yli:2907734"/>
<sequence>MLDKWNTWKDYDSLPSWYTDEEQKLHELTADKVLGQYSRDQLERSWRWVLKELASFETEPIPQLNFDEIQRDAVGADHVARAKRAGCFIVRNVVSESESRELNHSLQTFLSEHSDAITGWPVEAPHIKQLYWTEAQVKLRAHPNHLLLQEWLNKLWEEPGQQMSTNSQQNTSTLATPLTYADALRSMPSKSTYPALGPHIDAGSLSRWLDDDYRHFYHDVFSGHPERLDLYRLKERSTCKQHVIPGPAHSSVLRTFQGWTCLTDVGENKGGIWFYPRVDLAVVYLLLRPFFEEIRSEEELVREATGSTDPTLNLTANSDGLPTPDTTPGTPEDDSSDAKYGATLKSRDAAEAARARYLSAANWKFTRPSYFPGTQSISSQCLGNKSHPHLELTKRLVSIPDLSAGDSVWWHCDGIHAVDPNHLSGDDPAVVVYIASVPSTQPNIEYVREQAETFRARKCPPDFGQTFEEAHEWNPEWLRGGERAMMLDE</sequence>
<protein>
    <recommendedName>
        <fullName evidence="4">DUF1479-domain-containing protein</fullName>
    </recommendedName>
</protein>
<feature type="compositionally biased region" description="Polar residues" evidence="1">
    <location>
        <begin position="305"/>
        <end position="318"/>
    </location>
</feature>
<dbReference type="RefSeq" id="XP_504956.3">
    <property type="nucleotide sequence ID" value="XM_504956.3"/>
</dbReference>
<dbReference type="SUPFAM" id="SSF51197">
    <property type="entry name" value="Clavaminate synthase-like"/>
    <property type="match status" value="1"/>
</dbReference>
<dbReference type="GeneID" id="2907734"/>
<dbReference type="AlphaFoldDB" id="A0A1D8NLT3"/>
<evidence type="ECO:0008006" key="4">
    <source>
        <dbReference type="Google" id="ProtNLM"/>
    </source>
</evidence>
<feature type="compositionally biased region" description="Low complexity" evidence="1">
    <location>
        <begin position="319"/>
        <end position="330"/>
    </location>
</feature>
<dbReference type="Pfam" id="PF07350">
    <property type="entry name" value="Gig2-like"/>
    <property type="match status" value="1"/>
</dbReference>
<dbReference type="OMA" id="ELNSWWH"/>
<dbReference type="Gene3D" id="2.60.120.330">
    <property type="entry name" value="B-lactam Antibiotic, Isopenicillin N Synthase, Chain"/>
    <property type="match status" value="1"/>
</dbReference>
<accession>A0A1D8NLT3</accession>
<dbReference type="PANTHER" id="PTHR30613:SF1">
    <property type="entry name" value="DUF1479 DOMAIN PROTEIN (AFU_ORTHOLOGUE AFUA_5G09280)"/>
    <property type="match status" value="1"/>
</dbReference>
<reference evidence="2 3" key="1">
    <citation type="journal article" date="2016" name="PLoS ONE">
        <title>Sequence Assembly of Yarrowia lipolytica Strain W29/CLIB89 Shows Transposable Element Diversity.</title>
        <authorList>
            <person name="Magnan C."/>
            <person name="Yu J."/>
            <person name="Chang I."/>
            <person name="Jahn E."/>
            <person name="Kanomata Y."/>
            <person name="Wu J."/>
            <person name="Zeller M."/>
            <person name="Oakes M."/>
            <person name="Baldi P."/>
            <person name="Sandmeyer S."/>
        </authorList>
    </citation>
    <scope>NUCLEOTIDE SEQUENCE [LARGE SCALE GENOMIC DNA]</scope>
    <source>
        <strain evidence="3">CLIB89(W29)</strain>
    </source>
</reference>
<dbReference type="eggNOG" id="ENOG502QUAF">
    <property type="taxonomic scope" value="Eukaryota"/>
</dbReference>
<dbReference type="PANTHER" id="PTHR30613">
    <property type="entry name" value="UNCHARACTERIZED PROTEIN YBIU-RELATED"/>
    <property type="match status" value="1"/>
</dbReference>
<dbReference type="Proteomes" id="UP000182444">
    <property type="component" value="Chromosome 1F"/>
</dbReference>
<dbReference type="VEuPathDB" id="FungiDB:YALI1_F05253g"/>
<dbReference type="InterPro" id="IPR010856">
    <property type="entry name" value="Gig2-like"/>
</dbReference>
<evidence type="ECO:0000256" key="1">
    <source>
        <dbReference type="SAM" id="MobiDB-lite"/>
    </source>
</evidence>
<evidence type="ECO:0000313" key="2">
    <source>
        <dbReference type="EMBL" id="AOW06602.1"/>
    </source>
</evidence>
<organism evidence="2 3">
    <name type="scientific">Yarrowia lipolytica</name>
    <name type="common">Candida lipolytica</name>
    <dbReference type="NCBI Taxonomy" id="4952"/>
    <lineage>
        <taxon>Eukaryota</taxon>
        <taxon>Fungi</taxon>
        <taxon>Dikarya</taxon>
        <taxon>Ascomycota</taxon>
        <taxon>Saccharomycotina</taxon>
        <taxon>Dipodascomycetes</taxon>
        <taxon>Dipodascales</taxon>
        <taxon>Dipodascales incertae sedis</taxon>
        <taxon>Yarrowia</taxon>
    </lineage>
</organism>
<feature type="region of interest" description="Disordered" evidence="1">
    <location>
        <begin position="301"/>
        <end position="339"/>
    </location>
</feature>
<dbReference type="EMBL" id="CP017558">
    <property type="protein sequence ID" value="AOW06602.1"/>
    <property type="molecule type" value="Genomic_DNA"/>
</dbReference>